<dbReference type="OrthoDB" id="2673320at2"/>
<dbReference type="AlphaFoldDB" id="H3SLY5"/>
<keyword evidence="2" id="KW-1185">Reference proteome</keyword>
<name>H3SLY5_9BACL</name>
<dbReference type="RefSeq" id="WP_006679060.1">
    <property type="nucleotide sequence ID" value="NZ_AHKH01000093.1"/>
</dbReference>
<sequence length="70" mass="7875">MSPHPEEFLQIYIILVPFTPNRSESGEIPAALQDSLFGEVVDIELMHFYRIFGAIRRYNALSLLVVGVPG</sequence>
<dbReference type="EMBL" id="AHKH01000093">
    <property type="protein sequence ID" value="EHQ59901.1"/>
    <property type="molecule type" value="Genomic_DNA"/>
</dbReference>
<organism evidence="1 2">
    <name type="scientific">Paenibacillus dendritiformis C454</name>
    <dbReference type="NCBI Taxonomy" id="1131935"/>
    <lineage>
        <taxon>Bacteria</taxon>
        <taxon>Bacillati</taxon>
        <taxon>Bacillota</taxon>
        <taxon>Bacilli</taxon>
        <taxon>Bacillales</taxon>
        <taxon>Paenibacillaceae</taxon>
        <taxon>Paenibacillus</taxon>
    </lineage>
</organism>
<reference evidence="1 2" key="1">
    <citation type="journal article" date="2012" name="J. Bacteriol.">
        <title>Genome Sequence of the Pattern-Forming Social Bacterium Paenibacillus dendritiformis C454 Chiral Morphotype.</title>
        <authorList>
            <person name="Sirota-Madi A."/>
            <person name="Olender T."/>
            <person name="Helman Y."/>
            <person name="Brainis I."/>
            <person name="Finkelshtein A."/>
            <person name="Roth D."/>
            <person name="Hagai E."/>
            <person name="Leshkowitz D."/>
            <person name="Brodsky L."/>
            <person name="Galatenko V."/>
            <person name="Nikolaev V."/>
            <person name="Gutnick D.L."/>
            <person name="Lancet D."/>
            <person name="Ben-Jacob E."/>
        </authorList>
    </citation>
    <scope>NUCLEOTIDE SEQUENCE [LARGE SCALE GENOMIC DNA]</scope>
    <source>
        <strain evidence="1 2">C454</strain>
    </source>
</reference>
<evidence type="ECO:0000313" key="2">
    <source>
        <dbReference type="Proteomes" id="UP000003900"/>
    </source>
</evidence>
<dbReference type="Proteomes" id="UP000003900">
    <property type="component" value="Unassembled WGS sequence"/>
</dbReference>
<proteinExistence type="predicted"/>
<accession>H3SLY5</accession>
<evidence type="ECO:0000313" key="1">
    <source>
        <dbReference type="EMBL" id="EHQ59901.1"/>
    </source>
</evidence>
<comment type="caution">
    <text evidence="1">The sequence shown here is derived from an EMBL/GenBank/DDBJ whole genome shotgun (WGS) entry which is preliminary data.</text>
</comment>
<gene>
    <name evidence="1" type="ORF">PDENDC454_22869</name>
</gene>
<protein>
    <submittedName>
        <fullName evidence="1">Uncharacterized protein</fullName>
    </submittedName>
</protein>